<comment type="caution">
    <text evidence="2">The sequence shown here is derived from an EMBL/GenBank/DDBJ whole genome shotgun (WGS) entry which is preliminary data.</text>
</comment>
<keyword evidence="2" id="KW-0378">Hydrolase</keyword>
<dbReference type="AlphaFoldDB" id="A0A935PU05"/>
<evidence type="ECO:0000259" key="1">
    <source>
        <dbReference type="Pfam" id="PF12697"/>
    </source>
</evidence>
<dbReference type="PANTHER" id="PTHR37946">
    <property type="entry name" value="SLL1969 PROTEIN"/>
    <property type="match status" value="1"/>
</dbReference>
<dbReference type="GO" id="GO:0016787">
    <property type="term" value="F:hydrolase activity"/>
    <property type="evidence" value="ECO:0007669"/>
    <property type="project" value="UniProtKB-KW"/>
</dbReference>
<dbReference type="PANTHER" id="PTHR37946:SF1">
    <property type="entry name" value="SLL1969 PROTEIN"/>
    <property type="match status" value="1"/>
</dbReference>
<dbReference type="EMBL" id="JADJMH010000001">
    <property type="protein sequence ID" value="MBK7673304.1"/>
    <property type="molecule type" value="Genomic_DNA"/>
</dbReference>
<protein>
    <submittedName>
        <fullName evidence="2">Alpha/beta hydrolase</fullName>
    </submittedName>
</protein>
<proteinExistence type="predicted"/>
<dbReference type="Proteomes" id="UP000697998">
    <property type="component" value="Unassembled WGS sequence"/>
</dbReference>
<dbReference type="Gene3D" id="3.40.50.1820">
    <property type="entry name" value="alpha/beta hydrolase"/>
    <property type="match status" value="1"/>
</dbReference>
<dbReference type="SUPFAM" id="SSF53474">
    <property type="entry name" value="alpha/beta-Hydrolases"/>
    <property type="match status" value="1"/>
</dbReference>
<gene>
    <name evidence="2" type="ORF">IPJ27_00240</name>
</gene>
<feature type="domain" description="AB hydrolase-1" evidence="1">
    <location>
        <begin position="16"/>
        <end position="147"/>
    </location>
</feature>
<dbReference type="Pfam" id="PF12697">
    <property type="entry name" value="Abhydrolase_6"/>
    <property type="match status" value="1"/>
</dbReference>
<organism evidence="2 3">
    <name type="scientific">Candidatus Accumulibacter proximus</name>
    <dbReference type="NCBI Taxonomy" id="2954385"/>
    <lineage>
        <taxon>Bacteria</taxon>
        <taxon>Pseudomonadati</taxon>
        <taxon>Pseudomonadota</taxon>
        <taxon>Betaproteobacteria</taxon>
        <taxon>Candidatus Accumulibacter</taxon>
    </lineage>
</organism>
<evidence type="ECO:0000313" key="2">
    <source>
        <dbReference type="EMBL" id="MBK7673304.1"/>
    </source>
</evidence>
<name>A0A935PU05_9PROT</name>
<dbReference type="InterPro" id="IPR029058">
    <property type="entry name" value="AB_hydrolase_fold"/>
</dbReference>
<evidence type="ECO:0000313" key="3">
    <source>
        <dbReference type="Proteomes" id="UP000697998"/>
    </source>
</evidence>
<sequence>MHAVATPEHHPTPATVILVHGLWTPAAVFSLHAHWLQHRGYRTLRFGYPSVRASLAENADGLLRLIAATSAADIHLVGHSLGGLVILEMLAQTPDPRLRRAVLLGTPCLGSHCARRLATVPGVPALLGRSIMQWLSHTSGAVASAPRPAVAIGVLAGTRRVGLGRLVPGLPLPNDGVVALAETRLPGAADFIALPVAHSEMLASRHCAAQIAAFLESGRFRHDEQAP</sequence>
<reference evidence="2 3" key="1">
    <citation type="submission" date="2020-10" db="EMBL/GenBank/DDBJ databases">
        <title>Connecting structure to function with the recovery of over 1000 high-quality activated sludge metagenome-assembled genomes encoding full-length rRNA genes using long-read sequencing.</title>
        <authorList>
            <person name="Singleton C.M."/>
            <person name="Petriglieri F."/>
            <person name="Kristensen J.M."/>
            <person name="Kirkegaard R.H."/>
            <person name="Michaelsen T.Y."/>
            <person name="Andersen M.H."/>
            <person name="Karst S.M."/>
            <person name="Dueholm M.S."/>
            <person name="Nielsen P.H."/>
            <person name="Albertsen M."/>
        </authorList>
    </citation>
    <scope>NUCLEOTIDE SEQUENCE [LARGE SCALE GENOMIC DNA]</scope>
    <source>
        <strain evidence="2">EsbW_18-Q3-R4-48_BATAC.285</strain>
    </source>
</reference>
<dbReference type="InterPro" id="IPR000073">
    <property type="entry name" value="AB_hydrolase_1"/>
</dbReference>
<accession>A0A935PU05</accession>